<keyword evidence="1" id="KW-0472">Membrane</keyword>
<feature type="transmembrane region" description="Helical" evidence="1">
    <location>
        <begin position="52"/>
        <end position="72"/>
    </location>
</feature>
<proteinExistence type="predicted"/>
<dbReference type="RefSeq" id="WP_094793780.1">
    <property type="nucleotide sequence ID" value="NZ_NDXL01000002.1"/>
</dbReference>
<keyword evidence="1" id="KW-0812">Transmembrane</keyword>
<feature type="transmembrane region" description="Helical" evidence="1">
    <location>
        <begin position="107"/>
        <end position="124"/>
    </location>
</feature>
<protein>
    <submittedName>
        <fullName evidence="2">Uncharacterized protein</fullName>
    </submittedName>
</protein>
<keyword evidence="1" id="KW-1133">Transmembrane helix</keyword>
<reference evidence="2 3" key="1">
    <citation type="submission" date="2019-02" db="EMBL/GenBank/DDBJ databases">
        <title>Draft Genome Sequence of Streptomyces sp. AM-2504, identified by 16S rRNA comparative analysis as a Streptomyces Kasugaensis strain.</title>
        <authorList>
            <person name="Napolioni V."/>
            <person name="Giuliodori A.M."/>
            <person name="Spurio R."/>
            <person name="Fabbretti A."/>
        </authorList>
    </citation>
    <scope>NUCLEOTIDE SEQUENCE [LARGE SCALE GENOMIC DNA]</scope>
    <source>
        <strain evidence="2 3">AM-2504</strain>
    </source>
</reference>
<gene>
    <name evidence="2" type="ORF">EYS09_15765</name>
</gene>
<dbReference type="Proteomes" id="UP000292452">
    <property type="component" value="Unassembled WGS sequence"/>
</dbReference>
<organism evidence="2 3">
    <name type="scientific">Streptomyces kasugaensis</name>
    <dbReference type="NCBI Taxonomy" id="1946"/>
    <lineage>
        <taxon>Bacteria</taxon>
        <taxon>Bacillati</taxon>
        <taxon>Actinomycetota</taxon>
        <taxon>Actinomycetes</taxon>
        <taxon>Kitasatosporales</taxon>
        <taxon>Streptomycetaceae</taxon>
        <taxon>Streptomyces</taxon>
    </lineage>
</organism>
<name>A0A4Q9HV52_STRKA</name>
<accession>A0A4Q9HV52</accession>
<evidence type="ECO:0000313" key="2">
    <source>
        <dbReference type="EMBL" id="TBO58755.1"/>
    </source>
</evidence>
<sequence>MTRSRPRWRSLREVLGRTPATRLFAVEALSTLPLSVTTLLVTTPGHTRVPEWVQLSGLGVLLAMIGATVHTWRLTLPRGLMPSVHRTAAPGCATRRLREQAAAERRLRWLLLLYPAVLAALMPVPATWVGFWFALSLLSTLGGILSIGFLLRTRLSADGGAAGRIRGPR</sequence>
<dbReference type="AlphaFoldDB" id="A0A4Q9HV52"/>
<evidence type="ECO:0000313" key="3">
    <source>
        <dbReference type="Proteomes" id="UP000292452"/>
    </source>
</evidence>
<evidence type="ECO:0000256" key="1">
    <source>
        <dbReference type="SAM" id="Phobius"/>
    </source>
</evidence>
<dbReference type="EMBL" id="SIXH01000118">
    <property type="protein sequence ID" value="TBO58755.1"/>
    <property type="molecule type" value="Genomic_DNA"/>
</dbReference>
<keyword evidence="3" id="KW-1185">Reference proteome</keyword>
<feature type="transmembrane region" description="Helical" evidence="1">
    <location>
        <begin position="21"/>
        <end position="40"/>
    </location>
</feature>
<comment type="caution">
    <text evidence="2">The sequence shown here is derived from an EMBL/GenBank/DDBJ whole genome shotgun (WGS) entry which is preliminary data.</text>
</comment>
<feature type="transmembrane region" description="Helical" evidence="1">
    <location>
        <begin position="130"/>
        <end position="151"/>
    </location>
</feature>
<dbReference type="OrthoDB" id="4256150at2"/>